<proteinExistence type="predicted"/>
<gene>
    <name evidence="1" type="ORF">K2173_016622</name>
</gene>
<comment type="caution">
    <text evidence="1">The sequence shown here is derived from an EMBL/GenBank/DDBJ whole genome shotgun (WGS) entry which is preliminary data.</text>
</comment>
<accession>A0AAV8SGP3</accession>
<protein>
    <submittedName>
        <fullName evidence="1">Uncharacterized protein</fullName>
    </submittedName>
</protein>
<dbReference type="AlphaFoldDB" id="A0AAV8SGP3"/>
<keyword evidence="2" id="KW-1185">Reference proteome</keyword>
<sequence length="145" mass="16504">MVAINVRLIEVELSVIKGQEKFEEEDKFIGGLENRNEEFCDQMQDTLNVATSKCLSHMKVLEKTLQLEKAYYEFAKVFAKLKEPKEELVLYKRGGEVKVVSNVVMEGRDWMDVVLVVLVAGGGDGDIYGNFEEEREFSGSLDRES</sequence>
<name>A0AAV8SGP3_9ROSI</name>
<dbReference type="EMBL" id="JAIWQS010000011">
    <property type="protein sequence ID" value="KAJ8751417.1"/>
    <property type="molecule type" value="Genomic_DNA"/>
</dbReference>
<evidence type="ECO:0000313" key="2">
    <source>
        <dbReference type="Proteomes" id="UP001159364"/>
    </source>
</evidence>
<reference evidence="1 2" key="1">
    <citation type="submission" date="2021-09" db="EMBL/GenBank/DDBJ databases">
        <title>Genomic insights and catalytic innovation underlie evolution of tropane alkaloids biosynthesis.</title>
        <authorList>
            <person name="Wang Y.-J."/>
            <person name="Tian T."/>
            <person name="Huang J.-P."/>
            <person name="Huang S.-X."/>
        </authorList>
    </citation>
    <scope>NUCLEOTIDE SEQUENCE [LARGE SCALE GENOMIC DNA]</scope>
    <source>
        <strain evidence="1">KIB-2018</strain>
        <tissue evidence="1">Leaf</tissue>
    </source>
</reference>
<dbReference type="Proteomes" id="UP001159364">
    <property type="component" value="Linkage Group LG11"/>
</dbReference>
<organism evidence="1 2">
    <name type="scientific">Erythroxylum novogranatense</name>
    <dbReference type="NCBI Taxonomy" id="1862640"/>
    <lineage>
        <taxon>Eukaryota</taxon>
        <taxon>Viridiplantae</taxon>
        <taxon>Streptophyta</taxon>
        <taxon>Embryophyta</taxon>
        <taxon>Tracheophyta</taxon>
        <taxon>Spermatophyta</taxon>
        <taxon>Magnoliopsida</taxon>
        <taxon>eudicotyledons</taxon>
        <taxon>Gunneridae</taxon>
        <taxon>Pentapetalae</taxon>
        <taxon>rosids</taxon>
        <taxon>fabids</taxon>
        <taxon>Malpighiales</taxon>
        <taxon>Erythroxylaceae</taxon>
        <taxon>Erythroxylum</taxon>
    </lineage>
</organism>
<evidence type="ECO:0000313" key="1">
    <source>
        <dbReference type="EMBL" id="KAJ8751417.1"/>
    </source>
</evidence>